<feature type="transmembrane region" description="Helical" evidence="8">
    <location>
        <begin position="137"/>
        <end position="154"/>
    </location>
</feature>
<keyword evidence="5 8" id="KW-1133">Transmembrane helix</keyword>
<organism evidence="11 12">
    <name type="scientific">Tritrichomonas musculus</name>
    <dbReference type="NCBI Taxonomy" id="1915356"/>
    <lineage>
        <taxon>Eukaryota</taxon>
        <taxon>Metamonada</taxon>
        <taxon>Parabasalia</taxon>
        <taxon>Tritrichomonadida</taxon>
        <taxon>Tritrichomonadidae</taxon>
        <taxon>Tritrichomonas</taxon>
    </lineage>
</organism>
<dbReference type="PANTHER" id="PTHR24221">
    <property type="entry name" value="ATP-BINDING CASSETTE SUB-FAMILY B"/>
    <property type="match status" value="1"/>
</dbReference>
<dbReference type="InterPro" id="IPR003439">
    <property type="entry name" value="ABC_transporter-like_ATP-bd"/>
</dbReference>
<feature type="transmembrane region" description="Helical" evidence="8">
    <location>
        <begin position="236"/>
        <end position="263"/>
    </location>
</feature>
<sequence length="593" mass="66705">MFNPKLFKLVKDSKYYIFGAVLCSWSAMIFQIIATHNISWLLNSAIEKTVTSKKILITTVTALCAIAIRFLCDLLWNYFSFCSSKNVKKTLRELIYNKLLRLGVSYNEKVATSEIVQITGEGVEQLEVYFGRYLPQLFYSVVAPITLFIVFSFISLKTAVILLICVPLIPISIIAVSRYAKRIINNYWGSYLSLGSSFLENVQGLTTLKIYNCDDEKNIEMNKNAELFRQITMKVLFMQLSSIVIMDFVAYGGAGAGIIMSIFEFKKGNIDFRGCFEMMMLSAEFFLPLRALGSSFHVAMNGISAADKIFHLLNLPEDNKKTLQIKSDETDISIDFENVDFSYQNDNNATDAQTQDKSTERQILHQVSLKIPSNKLVSIVGESGCGKSTIAQLIAGVNKNYSNGSIKIANKEIKDIDELSLMSTITTVNHNSYIFKGTIRYNLQIAKRNATDEELLNALKEVNLYDFVKTQQGLDTVVTERGSNLSGGQCQRLAIARALLADSPAYIFDEATSNIDVESEESIMKVINNISNKKTVLLISHRLANVINSDIIYMMESGKIIEHGTHSELMKNVNGSYYQLYMRQYNLEHGINL</sequence>
<dbReference type="InterPro" id="IPR036640">
    <property type="entry name" value="ABC1_TM_sf"/>
</dbReference>
<dbReference type="InterPro" id="IPR039421">
    <property type="entry name" value="Type_1_exporter"/>
</dbReference>
<dbReference type="PROSITE" id="PS00211">
    <property type="entry name" value="ABC_TRANSPORTER_1"/>
    <property type="match status" value="1"/>
</dbReference>
<dbReference type="Gene3D" id="1.20.1560.10">
    <property type="entry name" value="ABC transporter type 1, transmembrane domain"/>
    <property type="match status" value="1"/>
</dbReference>
<proteinExistence type="inferred from homology"/>
<keyword evidence="6 8" id="KW-0472">Membrane</keyword>
<keyword evidence="3" id="KW-0547">Nucleotide-binding</keyword>
<feature type="transmembrane region" description="Helical" evidence="8">
    <location>
        <begin position="15"/>
        <end position="35"/>
    </location>
</feature>
<keyword evidence="2 8" id="KW-0812">Transmembrane</keyword>
<accession>A0ABR2I6X2</accession>
<evidence type="ECO:0000313" key="12">
    <source>
        <dbReference type="Proteomes" id="UP001470230"/>
    </source>
</evidence>
<evidence type="ECO:0008006" key="13">
    <source>
        <dbReference type="Google" id="ProtNLM"/>
    </source>
</evidence>
<dbReference type="PROSITE" id="PS50929">
    <property type="entry name" value="ABC_TM1F"/>
    <property type="match status" value="1"/>
</dbReference>
<evidence type="ECO:0000259" key="10">
    <source>
        <dbReference type="PROSITE" id="PS50929"/>
    </source>
</evidence>
<reference evidence="11 12" key="1">
    <citation type="submission" date="2024-04" db="EMBL/GenBank/DDBJ databases">
        <title>Tritrichomonas musculus Genome.</title>
        <authorList>
            <person name="Alves-Ferreira E."/>
            <person name="Grigg M."/>
            <person name="Lorenzi H."/>
            <person name="Galac M."/>
        </authorList>
    </citation>
    <scope>NUCLEOTIDE SEQUENCE [LARGE SCALE GENOMIC DNA]</scope>
    <source>
        <strain evidence="11 12">EAF2021</strain>
    </source>
</reference>
<evidence type="ECO:0000259" key="9">
    <source>
        <dbReference type="PROSITE" id="PS50893"/>
    </source>
</evidence>
<dbReference type="SUPFAM" id="SSF52540">
    <property type="entry name" value="P-loop containing nucleoside triphosphate hydrolases"/>
    <property type="match status" value="1"/>
</dbReference>
<dbReference type="InterPro" id="IPR003593">
    <property type="entry name" value="AAA+_ATPase"/>
</dbReference>
<gene>
    <name evidence="11" type="ORF">M9Y10_013379</name>
</gene>
<dbReference type="Pfam" id="PF00664">
    <property type="entry name" value="ABC_membrane"/>
    <property type="match status" value="1"/>
</dbReference>
<dbReference type="InterPro" id="IPR017871">
    <property type="entry name" value="ABC_transporter-like_CS"/>
</dbReference>
<feature type="domain" description="ABC transporter" evidence="9">
    <location>
        <begin position="334"/>
        <end position="582"/>
    </location>
</feature>
<dbReference type="SUPFAM" id="SSF90123">
    <property type="entry name" value="ABC transporter transmembrane region"/>
    <property type="match status" value="1"/>
</dbReference>
<dbReference type="InterPro" id="IPR011527">
    <property type="entry name" value="ABC1_TM_dom"/>
</dbReference>
<dbReference type="InterPro" id="IPR027417">
    <property type="entry name" value="P-loop_NTPase"/>
</dbReference>
<evidence type="ECO:0000256" key="4">
    <source>
        <dbReference type="ARBA" id="ARBA00022840"/>
    </source>
</evidence>
<feature type="transmembrane region" description="Helical" evidence="8">
    <location>
        <begin position="160"/>
        <end position="180"/>
    </location>
</feature>
<keyword evidence="4" id="KW-0067">ATP-binding</keyword>
<feature type="domain" description="ABC transmembrane type-1" evidence="10">
    <location>
        <begin position="18"/>
        <end position="301"/>
    </location>
</feature>
<dbReference type="EMBL" id="JAPFFF010000019">
    <property type="protein sequence ID" value="KAK8858277.1"/>
    <property type="molecule type" value="Genomic_DNA"/>
</dbReference>
<dbReference type="CDD" id="cd18781">
    <property type="entry name" value="ABC_6TM_AarD_CydDC_like"/>
    <property type="match status" value="1"/>
</dbReference>
<protein>
    <recommendedName>
        <fullName evidence="13">ABC transporter family protein</fullName>
    </recommendedName>
</protein>
<dbReference type="Proteomes" id="UP001470230">
    <property type="component" value="Unassembled WGS sequence"/>
</dbReference>
<dbReference type="PANTHER" id="PTHR24221:SF654">
    <property type="entry name" value="ATP-BINDING CASSETTE SUB-FAMILY B MEMBER 6"/>
    <property type="match status" value="1"/>
</dbReference>
<comment type="subcellular location">
    <subcellularLocation>
        <location evidence="1">Membrane</location>
        <topology evidence="1">Multi-pass membrane protein</topology>
    </subcellularLocation>
</comment>
<evidence type="ECO:0000256" key="5">
    <source>
        <dbReference type="ARBA" id="ARBA00022989"/>
    </source>
</evidence>
<comment type="caution">
    <text evidence="11">The sequence shown here is derived from an EMBL/GenBank/DDBJ whole genome shotgun (WGS) entry which is preliminary data.</text>
</comment>
<evidence type="ECO:0000256" key="6">
    <source>
        <dbReference type="ARBA" id="ARBA00023136"/>
    </source>
</evidence>
<evidence type="ECO:0000256" key="2">
    <source>
        <dbReference type="ARBA" id="ARBA00022692"/>
    </source>
</evidence>
<dbReference type="SMART" id="SM00382">
    <property type="entry name" value="AAA"/>
    <property type="match status" value="1"/>
</dbReference>
<dbReference type="Gene3D" id="3.40.50.300">
    <property type="entry name" value="P-loop containing nucleotide triphosphate hydrolases"/>
    <property type="match status" value="1"/>
</dbReference>
<name>A0ABR2I6X2_9EUKA</name>
<comment type="similarity">
    <text evidence="7">Belongs to the ABC transporter superfamily. ABCB family. Heavy Metal importer (TC 3.A.1.210) subfamily.</text>
</comment>
<evidence type="ECO:0000313" key="11">
    <source>
        <dbReference type="EMBL" id="KAK8858277.1"/>
    </source>
</evidence>
<evidence type="ECO:0000256" key="1">
    <source>
        <dbReference type="ARBA" id="ARBA00004141"/>
    </source>
</evidence>
<evidence type="ECO:0000256" key="3">
    <source>
        <dbReference type="ARBA" id="ARBA00022741"/>
    </source>
</evidence>
<feature type="transmembrane region" description="Helical" evidence="8">
    <location>
        <begin position="55"/>
        <end position="79"/>
    </location>
</feature>
<keyword evidence="12" id="KW-1185">Reference proteome</keyword>
<evidence type="ECO:0000256" key="7">
    <source>
        <dbReference type="ARBA" id="ARBA00024363"/>
    </source>
</evidence>
<evidence type="ECO:0000256" key="8">
    <source>
        <dbReference type="SAM" id="Phobius"/>
    </source>
</evidence>
<dbReference type="Pfam" id="PF00005">
    <property type="entry name" value="ABC_tran"/>
    <property type="match status" value="1"/>
</dbReference>
<dbReference type="PROSITE" id="PS50893">
    <property type="entry name" value="ABC_TRANSPORTER_2"/>
    <property type="match status" value="1"/>
</dbReference>